<dbReference type="SUPFAM" id="SSF52540">
    <property type="entry name" value="P-loop containing nucleoside triphosphate hydrolases"/>
    <property type="match status" value="1"/>
</dbReference>
<dbReference type="InParanoid" id="A0A369JPA6"/>
<comment type="caution">
    <text evidence="6">The sequence shown here is derived from an EMBL/GenBank/DDBJ whole genome shotgun (WGS) entry which is preliminary data.</text>
</comment>
<dbReference type="InterPro" id="IPR055227">
    <property type="entry name" value="HRQ1_WHD"/>
</dbReference>
<keyword evidence="1" id="KW-0547">Nucleotide-binding</keyword>
<dbReference type="CDD" id="cd18797">
    <property type="entry name" value="SF2_C_Hrq"/>
    <property type="match status" value="1"/>
</dbReference>
<dbReference type="GO" id="GO:0005634">
    <property type="term" value="C:nucleus"/>
    <property type="evidence" value="ECO:0007669"/>
    <property type="project" value="TreeGrafter"/>
</dbReference>
<dbReference type="SMART" id="SM01075">
    <property type="entry name" value="CDT1"/>
    <property type="match status" value="1"/>
</dbReference>
<dbReference type="PANTHER" id="PTHR47957:SF3">
    <property type="entry name" value="ATP-DEPENDENT HELICASE HRQ1"/>
    <property type="match status" value="1"/>
</dbReference>
<feature type="domain" description="Helicase ATP-binding" evidence="4">
    <location>
        <begin position="308"/>
        <end position="491"/>
    </location>
</feature>
<keyword evidence="2" id="KW-0067">ATP-binding</keyword>
<dbReference type="GO" id="GO:0036297">
    <property type="term" value="P:interstrand cross-link repair"/>
    <property type="evidence" value="ECO:0007669"/>
    <property type="project" value="TreeGrafter"/>
</dbReference>
<dbReference type="InterPro" id="IPR014939">
    <property type="entry name" value="CDT1_Gemini-bd-like"/>
</dbReference>
<organism evidence="6 7">
    <name type="scientific">Hypsizygus marmoreus</name>
    <name type="common">White beech mushroom</name>
    <name type="synonym">Agaricus marmoreus</name>
    <dbReference type="NCBI Taxonomy" id="39966"/>
    <lineage>
        <taxon>Eukaryota</taxon>
        <taxon>Fungi</taxon>
        <taxon>Dikarya</taxon>
        <taxon>Basidiomycota</taxon>
        <taxon>Agaricomycotina</taxon>
        <taxon>Agaricomycetes</taxon>
        <taxon>Agaricomycetidae</taxon>
        <taxon>Agaricales</taxon>
        <taxon>Tricholomatineae</taxon>
        <taxon>Lyophyllaceae</taxon>
        <taxon>Hypsizygus</taxon>
    </lineage>
</organism>
<dbReference type="InterPro" id="IPR018973">
    <property type="entry name" value="MZB"/>
</dbReference>
<dbReference type="PROSITE" id="PS51192">
    <property type="entry name" value="HELICASE_ATP_BIND_1"/>
    <property type="match status" value="1"/>
</dbReference>
<dbReference type="CDD" id="cd17923">
    <property type="entry name" value="DEXHc_Hrq1-like"/>
    <property type="match status" value="1"/>
</dbReference>
<dbReference type="InterPro" id="IPR014001">
    <property type="entry name" value="Helicase_ATP-bd"/>
</dbReference>
<evidence type="ECO:0000313" key="6">
    <source>
        <dbReference type="EMBL" id="RDB21503.1"/>
    </source>
</evidence>
<feature type="domain" description="Helicase C-terminal" evidence="5">
    <location>
        <begin position="529"/>
        <end position="686"/>
    </location>
</feature>
<evidence type="ECO:0000256" key="3">
    <source>
        <dbReference type="SAM" id="MobiDB-lite"/>
    </source>
</evidence>
<evidence type="ECO:0000259" key="5">
    <source>
        <dbReference type="PROSITE" id="PS51194"/>
    </source>
</evidence>
<dbReference type="PANTHER" id="PTHR47957">
    <property type="entry name" value="ATP-DEPENDENT HELICASE HRQ1"/>
    <property type="match status" value="1"/>
</dbReference>
<dbReference type="Gene3D" id="3.40.50.300">
    <property type="entry name" value="P-loop containing nucleotide triphosphate hydrolases"/>
    <property type="match status" value="2"/>
</dbReference>
<dbReference type="InterPro" id="IPR001650">
    <property type="entry name" value="Helicase_C-like"/>
</dbReference>
<dbReference type="Proteomes" id="UP000076154">
    <property type="component" value="Unassembled WGS sequence"/>
</dbReference>
<dbReference type="FunCoup" id="A0A369JPA6">
    <property type="interactions" value="293"/>
</dbReference>
<dbReference type="InterPro" id="IPR011545">
    <property type="entry name" value="DEAD/DEAH_box_helicase_dom"/>
</dbReference>
<dbReference type="OrthoDB" id="18781at2759"/>
<sequence length="1013" mass="112913">MKRKSEASHVTAKPAKKSQKSARNGKSGKQQEPPPEWPEYFHELFKIFRAINTVLGFISSRKQLATTFPVVRSSVEALLKQPLELVKVAELKALLPEVIKFSYIPQNELRIHGESLLSKGRRELSPDFSAFSVASSSQRKSVDVDDEEVLVLEFFDNSRGKKSQSISLTTTPSLTPLAVKKLIEKRNAAFCQSVNNLIASTAVTDDPVILLQAAGRACIPVNPCCATISGGKFNTTVPETNDRPSVNDVIAELEDQAWCNGQIIERRRFESKAGQIVTLDPPFSASVATALMTSRKISTLYTHQVAAIQAISAGKHVIVSTSTASGKSVIYQVPVLKFLEEDLDATAIFVYPTKALAQDQKAAMEQLICSCPGIQHLKVATYDGDTPQELRAGIRETASVIFTNFDMIHASILPHEELWRAFLKNLKLLAVDELHYYSGLFGSHVAQIMRRFRRVCAALGNHHVRFVSCSATISNPKIHMMNIFGVASDEIEEITEDGAPSGRKDYLVWNPALINPDVPNLGRHSSLSDATRLMRFLMKRGIRVILFCKIRKVCELAMKAIRADLTNEGRYDILERTMPYRGGYSQEDRRRIERDAFNGRLLGIVSTNALELGVDIGVLDAVIMLGFPVTIASFRQQAGRAGRRSRDSLAVFVADALPIDQHYVENPQELFEKATDDLIVDLDNRVLLEAHLQCAAHEMPLADEDEQYFGPLMKEVCETHLMQDNEGWYHTHPKFLPYPSRHISIRGAQEENYAVVNVTKMSQAGSILEEVEISRAMFEVYEGGVFMHQGLTFIVKEVSHDAKLAKVVRADVNWITCPRDYTNVDAMQTYRIKEIKNSPQRAYYGKIEVETKVFGFFKVRNNKILDTVDLDTPVWEHETIGLWMDIPKYLLDLLREKGIKPAEAIHAAEHAFLNRFPMAQDLRTECKAAEKEYKVSESKRKRPARLIFYDAIGKGGGVAAKAFDNVNTILPKAYEAVESCSCEAGCSQCVQSPACKEGNLRDPLSGGWSGGGG</sequence>
<keyword evidence="6" id="KW-0347">Helicase</keyword>
<dbReference type="AlphaFoldDB" id="A0A369JPA6"/>
<evidence type="ECO:0000259" key="4">
    <source>
        <dbReference type="PROSITE" id="PS51192"/>
    </source>
</evidence>
<evidence type="ECO:0000256" key="1">
    <source>
        <dbReference type="ARBA" id="ARBA00022741"/>
    </source>
</evidence>
<evidence type="ECO:0000313" key="7">
    <source>
        <dbReference type="Proteomes" id="UP000076154"/>
    </source>
</evidence>
<gene>
    <name evidence="6" type="primary">hrq1</name>
    <name evidence="6" type="ORF">Hypma_011411</name>
</gene>
<dbReference type="PROSITE" id="PS51194">
    <property type="entry name" value="HELICASE_CTER"/>
    <property type="match status" value="1"/>
</dbReference>
<dbReference type="InterPro" id="IPR027417">
    <property type="entry name" value="P-loop_NTPase"/>
</dbReference>
<dbReference type="SMART" id="SM00490">
    <property type="entry name" value="HELICc"/>
    <property type="match status" value="1"/>
</dbReference>
<dbReference type="Pfam" id="PF09369">
    <property type="entry name" value="MZB"/>
    <property type="match status" value="1"/>
</dbReference>
<dbReference type="GO" id="GO:0005524">
    <property type="term" value="F:ATP binding"/>
    <property type="evidence" value="ECO:0007669"/>
    <property type="project" value="UniProtKB-KW"/>
</dbReference>
<dbReference type="SMART" id="SM00487">
    <property type="entry name" value="DEXDc"/>
    <property type="match status" value="1"/>
</dbReference>
<accession>A0A369JPA6</accession>
<dbReference type="Pfam" id="PF08839">
    <property type="entry name" value="CDT1"/>
    <property type="match status" value="1"/>
</dbReference>
<feature type="region of interest" description="Disordered" evidence="3">
    <location>
        <begin position="1"/>
        <end position="35"/>
    </location>
</feature>
<dbReference type="GO" id="GO:0003676">
    <property type="term" value="F:nucleic acid binding"/>
    <property type="evidence" value="ECO:0007669"/>
    <property type="project" value="InterPro"/>
</dbReference>
<protein>
    <submittedName>
        <fullName evidence="6">ATP-dependent helicase hrq1</fullName>
    </submittedName>
</protein>
<dbReference type="GO" id="GO:0043138">
    <property type="term" value="F:3'-5' DNA helicase activity"/>
    <property type="evidence" value="ECO:0007669"/>
    <property type="project" value="TreeGrafter"/>
</dbReference>
<dbReference type="Pfam" id="PF00271">
    <property type="entry name" value="Helicase_C"/>
    <property type="match status" value="1"/>
</dbReference>
<dbReference type="Pfam" id="PF22982">
    <property type="entry name" value="WHD_HRQ1"/>
    <property type="match status" value="1"/>
</dbReference>
<keyword evidence="7" id="KW-1185">Reference proteome</keyword>
<dbReference type="STRING" id="39966.A0A369JPA6"/>
<name>A0A369JPA6_HYPMA</name>
<feature type="compositionally biased region" description="Polar residues" evidence="3">
    <location>
        <begin position="21"/>
        <end position="30"/>
    </location>
</feature>
<dbReference type="GO" id="GO:0006289">
    <property type="term" value="P:nucleotide-excision repair"/>
    <property type="evidence" value="ECO:0007669"/>
    <property type="project" value="TreeGrafter"/>
</dbReference>
<dbReference type="Pfam" id="PF00270">
    <property type="entry name" value="DEAD"/>
    <property type="match status" value="1"/>
</dbReference>
<dbReference type="EMBL" id="LUEZ02000055">
    <property type="protein sequence ID" value="RDB21503.1"/>
    <property type="molecule type" value="Genomic_DNA"/>
</dbReference>
<keyword evidence="6" id="KW-0378">Hydrolase</keyword>
<evidence type="ECO:0000256" key="2">
    <source>
        <dbReference type="ARBA" id="ARBA00022840"/>
    </source>
</evidence>
<proteinExistence type="predicted"/>
<reference evidence="6" key="1">
    <citation type="submission" date="2018-04" db="EMBL/GenBank/DDBJ databases">
        <title>Whole genome sequencing of Hypsizygus marmoreus.</title>
        <authorList>
            <person name="Choi I.-G."/>
            <person name="Min B."/>
            <person name="Kim J.-G."/>
            <person name="Kim S."/>
            <person name="Oh Y.-L."/>
            <person name="Kong W.-S."/>
            <person name="Park H."/>
            <person name="Jeong J."/>
            <person name="Song E.-S."/>
        </authorList>
    </citation>
    <scope>NUCLEOTIDE SEQUENCE [LARGE SCALE GENOMIC DNA]</scope>
    <source>
        <strain evidence="6">51987-8</strain>
    </source>
</reference>